<organism evidence="1 2">
    <name type="scientific">Steinernema glaseri</name>
    <dbReference type="NCBI Taxonomy" id="37863"/>
    <lineage>
        <taxon>Eukaryota</taxon>
        <taxon>Metazoa</taxon>
        <taxon>Ecdysozoa</taxon>
        <taxon>Nematoda</taxon>
        <taxon>Chromadorea</taxon>
        <taxon>Rhabditida</taxon>
        <taxon>Tylenchina</taxon>
        <taxon>Panagrolaimomorpha</taxon>
        <taxon>Strongyloidoidea</taxon>
        <taxon>Steinernematidae</taxon>
        <taxon>Steinernema</taxon>
    </lineage>
</organism>
<keyword evidence="1" id="KW-1185">Reference proteome</keyword>
<sequence length="86" mass="9717">MLNRPLLHPNSAQTVLNHCIIPEPSTILQPQEKNEIGFIHSTPEVFVLLLEDWLPQGLATFVKKSRFFFYGGLLISSFSTECLMAT</sequence>
<accession>A0A1I7ZDZ9</accession>
<dbReference type="WBParaSite" id="L893_g25228.t1">
    <property type="protein sequence ID" value="L893_g25228.t1"/>
    <property type="gene ID" value="L893_g25228"/>
</dbReference>
<dbReference type="AlphaFoldDB" id="A0A1I7ZDZ9"/>
<proteinExistence type="predicted"/>
<name>A0A1I7ZDZ9_9BILA</name>
<reference evidence="2" key="1">
    <citation type="submission" date="2016-11" db="UniProtKB">
        <authorList>
            <consortium name="WormBaseParasite"/>
        </authorList>
    </citation>
    <scope>IDENTIFICATION</scope>
</reference>
<evidence type="ECO:0000313" key="2">
    <source>
        <dbReference type="WBParaSite" id="L893_g25228.t1"/>
    </source>
</evidence>
<dbReference type="Proteomes" id="UP000095287">
    <property type="component" value="Unplaced"/>
</dbReference>
<protein>
    <submittedName>
        <fullName evidence="2">Uncharacterized protein</fullName>
    </submittedName>
</protein>
<evidence type="ECO:0000313" key="1">
    <source>
        <dbReference type="Proteomes" id="UP000095287"/>
    </source>
</evidence>